<gene>
    <name evidence="2" type="ORF">EANT1437_LOCUS3509</name>
</gene>
<accession>A0A7S2R407</accession>
<name>A0A7S2R407_9STRA</name>
<feature type="region of interest" description="Disordered" evidence="1">
    <location>
        <begin position="1"/>
        <end position="20"/>
    </location>
</feature>
<proteinExistence type="predicted"/>
<feature type="compositionally biased region" description="Low complexity" evidence="1">
    <location>
        <begin position="1"/>
        <end position="14"/>
    </location>
</feature>
<evidence type="ECO:0000313" key="2">
    <source>
        <dbReference type="EMBL" id="CAD9659903.1"/>
    </source>
</evidence>
<dbReference type="AlphaFoldDB" id="A0A7S2R407"/>
<protein>
    <submittedName>
        <fullName evidence="2">Uncharacterized protein</fullName>
    </submittedName>
</protein>
<dbReference type="EMBL" id="HBHI01006886">
    <property type="protein sequence ID" value="CAD9659903.1"/>
    <property type="molecule type" value="Transcribed_RNA"/>
</dbReference>
<evidence type="ECO:0000256" key="1">
    <source>
        <dbReference type="SAM" id="MobiDB-lite"/>
    </source>
</evidence>
<reference evidence="2" key="1">
    <citation type="submission" date="2021-01" db="EMBL/GenBank/DDBJ databases">
        <authorList>
            <person name="Corre E."/>
            <person name="Pelletier E."/>
            <person name="Niang G."/>
            <person name="Scheremetjew M."/>
            <person name="Finn R."/>
            <person name="Kale V."/>
            <person name="Holt S."/>
            <person name="Cochrane G."/>
            <person name="Meng A."/>
            <person name="Brown T."/>
            <person name="Cohen L."/>
        </authorList>
    </citation>
    <scope>NUCLEOTIDE SEQUENCE</scope>
    <source>
        <strain evidence="2">CCMP1452</strain>
    </source>
</reference>
<organism evidence="2">
    <name type="scientific">Eucampia antarctica</name>
    <dbReference type="NCBI Taxonomy" id="49252"/>
    <lineage>
        <taxon>Eukaryota</taxon>
        <taxon>Sar</taxon>
        <taxon>Stramenopiles</taxon>
        <taxon>Ochrophyta</taxon>
        <taxon>Bacillariophyta</taxon>
        <taxon>Mediophyceae</taxon>
        <taxon>Biddulphiophycidae</taxon>
        <taxon>Hemiaulales</taxon>
        <taxon>Hemiaulaceae</taxon>
        <taxon>Eucampia</taxon>
    </lineage>
</organism>
<sequence length="122" mass="13733">MLSTLKKSFTPKPSTKSKEKCVWPTTEPRYILSKPLCWTSRASMRNIIPLREVLKELLTNVTILSTEEVDIKTSAYSKASSDVNSKVQVLPPPSTIYEDNAARLKFSRLSTLTPRTKHIAVP</sequence>